<name>A0A3E5B5W5_9BACE</name>
<comment type="caution">
    <text evidence="2">The sequence shown here is derived from an EMBL/GenBank/DDBJ whole genome shotgun (WGS) entry which is preliminary data.</text>
</comment>
<reference evidence="2 3" key="1">
    <citation type="submission" date="2018-08" db="EMBL/GenBank/DDBJ databases">
        <title>A genome reference for cultivated species of the human gut microbiota.</title>
        <authorList>
            <person name="Zou Y."/>
            <person name="Xue W."/>
            <person name="Luo G."/>
        </authorList>
    </citation>
    <scope>NUCLEOTIDE SEQUENCE [LARGE SCALE GENOMIC DNA]</scope>
    <source>
        <strain evidence="2 3">OM05-15BH</strain>
    </source>
</reference>
<feature type="region of interest" description="Disordered" evidence="1">
    <location>
        <begin position="39"/>
        <end position="60"/>
    </location>
</feature>
<proteinExistence type="predicted"/>
<dbReference type="Proteomes" id="UP000260983">
    <property type="component" value="Unassembled WGS sequence"/>
</dbReference>
<gene>
    <name evidence="2" type="ORF">DXB65_17405</name>
</gene>
<dbReference type="RefSeq" id="WP_009132693.1">
    <property type="nucleotide sequence ID" value="NZ_CABKRN010000008.1"/>
</dbReference>
<organism evidence="2 3">
    <name type="scientific">Bacteroides oleiciplenus</name>
    <dbReference type="NCBI Taxonomy" id="626931"/>
    <lineage>
        <taxon>Bacteria</taxon>
        <taxon>Pseudomonadati</taxon>
        <taxon>Bacteroidota</taxon>
        <taxon>Bacteroidia</taxon>
        <taxon>Bacteroidales</taxon>
        <taxon>Bacteroidaceae</taxon>
        <taxon>Bacteroides</taxon>
    </lineage>
</organism>
<accession>A0A3E5B5W5</accession>
<dbReference type="AlphaFoldDB" id="A0A3E5B5W5"/>
<evidence type="ECO:0000313" key="2">
    <source>
        <dbReference type="EMBL" id="RGN32998.1"/>
    </source>
</evidence>
<dbReference type="EMBL" id="QSUL01000012">
    <property type="protein sequence ID" value="RGN32998.1"/>
    <property type="molecule type" value="Genomic_DNA"/>
</dbReference>
<evidence type="ECO:0000256" key="1">
    <source>
        <dbReference type="SAM" id="MobiDB-lite"/>
    </source>
</evidence>
<evidence type="ECO:0000313" key="3">
    <source>
        <dbReference type="Proteomes" id="UP000260983"/>
    </source>
</evidence>
<protein>
    <submittedName>
        <fullName evidence="2">Uncharacterized protein</fullName>
    </submittedName>
</protein>
<sequence length="82" mass="9387">MKLYYGERRTRKKELVQEHENDSCEDIADAATEEAADTVSADAEPVEENENIQATSEKNLGRTPPLLELLKRKLETFMDETM</sequence>